<gene>
    <name evidence="8" type="ordered locus">Dde_0097</name>
</gene>
<dbReference type="STRING" id="207559.Dde_0097"/>
<evidence type="ECO:0000313" key="9">
    <source>
        <dbReference type="Proteomes" id="UP000002710"/>
    </source>
</evidence>
<evidence type="ECO:0000256" key="3">
    <source>
        <dbReference type="ARBA" id="ARBA00022475"/>
    </source>
</evidence>
<name>Q317J8_OLEA2</name>
<comment type="subcellular location">
    <subcellularLocation>
        <location evidence="1">Cell membrane</location>
        <topology evidence="1">Multi-pass membrane protein</topology>
    </subcellularLocation>
</comment>
<evidence type="ECO:0000256" key="6">
    <source>
        <dbReference type="ARBA" id="ARBA00023136"/>
    </source>
</evidence>
<dbReference type="InterPro" id="IPR006726">
    <property type="entry name" value="PHBA_efflux_AaeB/fusaric-R"/>
</dbReference>
<keyword evidence="2" id="KW-0813">Transport</keyword>
<reference evidence="8 9" key="1">
    <citation type="journal article" date="2011" name="J. Bacteriol.">
        <title>Complete genome sequence and updated annotation of Desulfovibrio alaskensis G20.</title>
        <authorList>
            <person name="Hauser L.J."/>
            <person name="Land M.L."/>
            <person name="Brown S.D."/>
            <person name="Larimer F."/>
            <person name="Keller K.L."/>
            <person name="Rapp-Giles B.J."/>
            <person name="Price M.N."/>
            <person name="Lin M."/>
            <person name="Bruce D.C."/>
            <person name="Detter J.C."/>
            <person name="Tapia R."/>
            <person name="Han C.S."/>
            <person name="Goodwin L.A."/>
            <person name="Cheng J.F."/>
            <person name="Pitluck S."/>
            <person name="Copeland A."/>
            <person name="Lucas S."/>
            <person name="Nolan M."/>
            <person name="Lapidus A.L."/>
            <person name="Palumbo A.V."/>
            <person name="Wall J.D."/>
        </authorList>
    </citation>
    <scope>NUCLEOTIDE SEQUENCE [LARGE SCALE GENOMIC DNA]</scope>
    <source>
        <strain evidence="9">ATCC BAA 1058 / DSM 17464 / G20</strain>
    </source>
</reference>
<organism evidence="8 9">
    <name type="scientific">Oleidesulfovibrio alaskensis (strain ATCC BAA-1058 / DSM 17464 / G20)</name>
    <name type="common">Desulfovibrio alaskensis</name>
    <dbReference type="NCBI Taxonomy" id="207559"/>
    <lineage>
        <taxon>Bacteria</taxon>
        <taxon>Pseudomonadati</taxon>
        <taxon>Thermodesulfobacteriota</taxon>
        <taxon>Desulfovibrionia</taxon>
        <taxon>Desulfovibrionales</taxon>
        <taxon>Desulfovibrionaceae</taxon>
        <taxon>Oleidesulfovibrio</taxon>
    </lineage>
</organism>
<protein>
    <recommendedName>
        <fullName evidence="10">Fusaric acid resistance protein conserved region</fullName>
    </recommendedName>
</protein>
<keyword evidence="5 7" id="KW-1133">Transmembrane helix</keyword>
<dbReference type="Pfam" id="PF04632">
    <property type="entry name" value="FUSC"/>
    <property type="match status" value="1"/>
</dbReference>
<dbReference type="GO" id="GO:0005886">
    <property type="term" value="C:plasma membrane"/>
    <property type="evidence" value="ECO:0007669"/>
    <property type="project" value="UniProtKB-SubCell"/>
</dbReference>
<dbReference type="Proteomes" id="UP000002710">
    <property type="component" value="Chromosome"/>
</dbReference>
<proteinExistence type="predicted"/>
<feature type="transmembrane region" description="Helical" evidence="7">
    <location>
        <begin position="133"/>
        <end position="156"/>
    </location>
</feature>
<dbReference type="AlphaFoldDB" id="Q317J8"/>
<dbReference type="PANTHER" id="PTHR30509">
    <property type="entry name" value="P-HYDROXYBENZOIC ACID EFFLUX PUMP SUBUNIT-RELATED"/>
    <property type="match status" value="1"/>
</dbReference>
<evidence type="ECO:0000256" key="4">
    <source>
        <dbReference type="ARBA" id="ARBA00022692"/>
    </source>
</evidence>
<feature type="transmembrane region" description="Helical" evidence="7">
    <location>
        <begin position="85"/>
        <end position="102"/>
    </location>
</feature>
<keyword evidence="3" id="KW-1003">Cell membrane</keyword>
<evidence type="ECO:0008006" key="10">
    <source>
        <dbReference type="Google" id="ProtNLM"/>
    </source>
</evidence>
<evidence type="ECO:0000313" key="8">
    <source>
        <dbReference type="EMBL" id="ABB36898.1"/>
    </source>
</evidence>
<dbReference type="RefSeq" id="WP_011366277.1">
    <property type="nucleotide sequence ID" value="NC_007519.1"/>
</dbReference>
<dbReference type="HOGENOM" id="CLU_059320_0_0_7"/>
<dbReference type="PANTHER" id="PTHR30509:SF9">
    <property type="entry name" value="MULTIDRUG RESISTANCE PROTEIN MDTO"/>
    <property type="match status" value="1"/>
</dbReference>
<accession>Q317J8</accession>
<keyword evidence="6 7" id="KW-0472">Membrane</keyword>
<evidence type="ECO:0000256" key="1">
    <source>
        <dbReference type="ARBA" id="ARBA00004651"/>
    </source>
</evidence>
<evidence type="ECO:0000256" key="7">
    <source>
        <dbReference type="SAM" id="Phobius"/>
    </source>
</evidence>
<dbReference type="eggNOG" id="COG1289">
    <property type="taxonomic scope" value="Bacteria"/>
</dbReference>
<sequence>MAYHDPTSGTAHVRHGFKTGLAAVLSYWLAEYFGFKFGYWAAISAVIVMQMNVADSLQMGWYRFTGTAVGAVIGVFAILAFPDTLPMHLLSLFVSVAFCAYMTRYNARYRMAAITVCIVVLASYGQPQPVMFGLFRVLEITVGVGCAFIVSVTLWPQRVGEVLRQRLRAQFAEGARLYQLMMEAFIDSQKELDAGMLDGFNAGVLEDKTLYRKVASHERILYHDDVRLLSLKVDTLAKCAAHLRAMLHALNNTQGEGYDVIMKHELRTLAEATMEGMKAIGAGEVPCTEHLESALQACETRLAALRSEGATRRFYLQKLLQFFAFYHSIQFMAQDLLHYARCMRESA</sequence>
<dbReference type="EMBL" id="CP000112">
    <property type="protein sequence ID" value="ABB36898.1"/>
    <property type="molecule type" value="Genomic_DNA"/>
</dbReference>
<feature type="transmembrane region" description="Helical" evidence="7">
    <location>
        <begin position="61"/>
        <end position="79"/>
    </location>
</feature>
<dbReference type="GO" id="GO:0022857">
    <property type="term" value="F:transmembrane transporter activity"/>
    <property type="evidence" value="ECO:0007669"/>
    <property type="project" value="InterPro"/>
</dbReference>
<evidence type="ECO:0000256" key="5">
    <source>
        <dbReference type="ARBA" id="ARBA00022989"/>
    </source>
</evidence>
<evidence type="ECO:0000256" key="2">
    <source>
        <dbReference type="ARBA" id="ARBA00022448"/>
    </source>
</evidence>
<keyword evidence="9" id="KW-1185">Reference proteome</keyword>
<dbReference type="KEGG" id="dde:Dde_0097"/>
<keyword evidence="4 7" id="KW-0812">Transmembrane</keyword>